<evidence type="ECO:0000313" key="6">
    <source>
        <dbReference type="EMBL" id="EZG66625.1"/>
    </source>
</evidence>
<dbReference type="Proteomes" id="UP000019763">
    <property type="component" value="Unassembled WGS sequence"/>
</dbReference>
<dbReference type="EMBL" id="AFNH02000587">
    <property type="protein sequence ID" value="EZG66625.1"/>
    <property type="molecule type" value="Genomic_DNA"/>
</dbReference>
<accession>A0A023B6M0</accession>
<dbReference type="Gene3D" id="1.10.10.10">
    <property type="entry name" value="Winged helix-like DNA-binding domain superfamily/Winged helix DNA-binding domain"/>
    <property type="match status" value="1"/>
</dbReference>
<evidence type="ECO:0000256" key="5">
    <source>
        <dbReference type="ARBA" id="ARBA00023242"/>
    </source>
</evidence>
<keyword evidence="4" id="KW-0804">Transcription</keyword>
<sequence length="358" mass="40755">MTDIVTPDDLKQVYQHAQKSDSGRVLLSELTGPPFSFTSGKGRQVLMKLVQNRLAYVPKEFENSTEDFGIVIRKQEVVMKLKGLTSPESYAIYQTIEQSGSEGISSRDISRSLNDRLRKLGRPLMQMAVLNRSMKSLETDKMIKAVKSVSDRGRKLYLLYDLEPNQKIAGGCFYKDGEFNTELVDAYRQKITTYLASHHMCSKTQLLQYIFTSELGQQLTEYDIDFVIHSLILDQIVIESNGDDAVYSYAAWPSFEDIERLPCTSCPLQDVCQIEDVDKFDSLLLRRNDINPKERKSQSTLSYIATKTETDALELSSKVTPSTCPYYNQWLRLTFLPWVSPDETPTHDQDNSTAITNS</sequence>
<keyword evidence="7" id="KW-1185">Reference proteome</keyword>
<dbReference type="eggNOG" id="KOG3233">
    <property type="taxonomic scope" value="Eukaryota"/>
</dbReference>
<dbReference type="PANTHER" id="PTHR12780">
    <property type="entry name" value="RNA POLYMERASE III DNA DIRECTED , 39KD SUBUNIT-RELATED"/>
    <property type="match status" value="1"/>
</dbReference>
<gene>
    <name evidence="6" type="ORF">GNI_078440</name>
</gene>
<dbReference type="InterPro" id="IPR016049">
    <property type="entry name" value="RNA_pol_Rpc34-like"/>
</dbReference>
<dbReference type="SUPFAM" id="SSF46785">
    <property type="entry name" value="Winged helix' DNA-binding domain"/>
    <property type="match status" value="1"/>
</dbReference>
<comment type="caution">
    <text evidence="6">The sequence shown here is derived from an EMBL/GenBank/DDBJ whole genome shotgun (WGS) entry which is preliminary data.</text>
</comment>
<evidence type="ECO:0000256" key="4">
    <source>
        <dbReference type="ARBA" id="ARBA00023163"/>
    </source>
</evidence>
<dbReference type="GO" id="GO:0006383">
    <property type="term" value="P:transcription by RNA polymerase III"/>
    <property type="evidence" value="ECO:0007669"/>
    <property type="project" value="InterPro"/>
</dbReference>
<evidence type="ECO:0000256" key="1">
    <source>
        <dbReference type="ARBA" id="ARBA00004123"/>
    </source>
</evidence>
<dbReference type="VEuPathDB" id="CryptoDB:GNI_078440"/>
<name>A0A023B6M0_GRENI</name>
<dbReference type="GO" id="GO:0005666">
    <property type="term" value="C:RNA polymerase III complex"/>
    <property type="evidence" value="ECO:0007669"/>
    <property type="project" value="InterPro"/>
</dbReference>
<organism evidence="6 7">
    <name type="scientific">Gregarina niphandrodes</name>
    <name type="common">Septate eugregarine</name>
    <dbReference type="NCBI Taxonomy" id="110365"/>
    <lineage>
        <taxon>Eukaryota</taxon>
        <taxon>Sar</taxon>
        <taxon>Alveolata</taxon>
        <taxon>Apicomplexa</taxon>
        <taxon>Conoidasida</taxon>
        <taxon>Gregarinasina</taxon>
        <taxon>Eugregarinorida</taxon>
        <taxon>Gregarinidae</taxon>
        <taxon>Gregarina</taxon>
    </lineage>
</organism>
<dbReference type="Pfam" id="PF05158">
    <property type="entry name" value="RNA_pol_Rpc34"/>
    <property type="match status" value="1"/>
</dbReference>
<evidence type="ECO:0000256" key="3">
    <source>
        <dbReference type="ARBA" id="ARBA00022478"/>
    </source>
</evidence>
<reference evidence="6" key="1">
    <citation type="submission" date="2013-12" db="EMBL/GenBank/DDBJ databases">
        <authorList>
            <person name="Omoto C.K."/>
            <person name="Sibley D."/>
            <person name="Venepally P."/>
            <person name="Hadjithomas M."/>
            <person name="Karamycheva S."/>
            <person name="Brunk B."/>
            <person name="Roos D."/>
            <person name="Caler E."/>
            <person name="Lorenzi H."/>
        </authorList>
    </citation>
    <scope>NUCLEOTIDE SEQUENCE</scope>
</reference>
<keyword evidence="3" id="KW-0240">DNA-directed RNA polymerase</keyword>
<evidence type="ECO:0000256" key="2">
    <source>
        <dbReference type="ARBA" id="ARBA00011038"/>
    </source>
</evidence>
<protein>
    <submittedName>
        <fullName evidence="6">RNA polymerase subunit</fullName>
    </submittedName>
</protein>
<dbReference type="GeneID" id="22912857"/>
<evidence type="ECO:0000313" key="7">
    <source>
        <dbReference type="Proteomes" id="UP000019763"/>
    </source>
</evidence>
<comment type="subcellular location">
    <subcellularLocation>
        <location evidence="1">Nucleus</location>
    </subcellularLocation>
</comment>
<comment type="similarity">
    <text evidence="2">Belongs to the eukaryotic RPC34/RPC39 RNA polymerase subunit family.</text>
</comment>
<proteinExistence type="inferred from homology"/>
<dbReference type="InterPro" id="IPR036388">
    <property type="entry name" value="WH-like_DNA-bd_sf"/>
</dbReference>
<keyword evidence="5" id="KW-0539">Nucleus</keyword>
<dbReference type="OrthoDB" id="613763at2759"/>
<dbReference type="InterPro" id="IPR007832">
    <property type="entry name" value="RNA_pol_Rpc34"/>
</dbReference>
<dbReference type="AlphaFoldDB" id="A0A023B6M0"/>
<dbReference type="RefSeq" id="XP_011130570.1">
    <property type="nucleotide sequence ID" value="XM_011132268.1"/>
</dbReference>
<dbReference type="InterPro" id="IPR036390">
    <property type="entry name" value="WH_DNA-bd_sf"/>
</dbReference>